<dbReference type="STRING" id="30069.A0A182XZB8"/>
<dbReference type="EnsemblMetazoa" id="ASTEI01554-RA">
    <property type="protein sequence ID" value="ASTEI01554-PA"/>
    <property type="gene ID" value="ASTEI01554"/>
</dbReference>
<dbReference type="AlphaFoldDB" id="A0A182XZB8"/>
<sequence>MRLGTKFLCSEVIAPIRSEVDDISLFIINFEDLSNPSNPEPIEQVKLSKSLRDRGLRLAGYLTPPSDATQDEDEIIAPKHPMETSTNKNTVLKVETNIWAPMSTPALTRTKELDCLPHDIDTLSGPGEIVITAPDTTQNNARVESKEHSSRDAKPEFVQTKSLDFEAQLKQSDLQRYKAVPVKQAATTAQDARTSSSLSNVPSDSLKAKGAASCRFEKDNLTSGTGGLLRHRALDARSVCRKAPSSTECTINYVRNTMSEASLRANSCVELSEIRKLDSLLRQCETLSYDDLSSGSNGERELEDYMEQRKHVRRRRNSSGNCIFTPPINKSTLSMLSSLNLLNGARRIMGAMNRQGQGGLKAGTTHDHPDDCWLLSQKSFTTKSCSNLPKGLCFPVPMTSGTESLGKTLQPQPQQQQQQVDNLYSLSETILSNIRKATQAVHVKPSNQETCRCYSGNPTNHHHHHHHQNPPNTLPLPVSGSTGAQDDHCGDNVKAVYRKNQCLAPDEDNRIVNIIETPNIVPISMKSLNSALSDRLCYTTKAQKSFDNKSDKSMLSQANSVKSRSKFSPLSRKVSHKTNSFDTEPAAEGVKESLLGHKFEKILPEPVETVSFF</sequence>
<organism evidence="2 3">
    <name type="scientific">Anopheles stephensi</name>
    <name type="common">Indo-Pakistan malaria mosquito</name>
    <dbReference type="NCBI Taxonomy" id="30069"/>
    <lineage>
        <taxon>Eukaryota</taxon>
        <taxon>Metazoa</taxon>
        <taxon>Ecdysozoa</taxon>
        <taxon>Arthropoda</taxon>
        <taxon>Hexapoda</taxon>
        <taxon>Insecta</taxon>
        <taxon>Pterygota</taxon>
        <taxon>Neoptera</taxon>
        <taxon>Endopterygota</taxon>
        <taxon>Diptera</taxon>
        <taxon>Nematocera</taxon>
        <taxon>Culicoidea</taxon>
        <taxon>Culicidae</taxon>
        <taxon>Anophelinae</taxon>
        <taxon>Anopheles</taxon>
    </lineage>
</organism>
<feature type="region of interest" description="Disordered" evidence="1">
    <location>
        <begin position="452"/>
        <end position="487"/>
    </location>
</feature>
<evidence type="ECO:0000256" key="1">
    <source>
        <dbReference type="SAM" id="MobiDB-lite"/>
    </source>
</evidence>
<reference evidence="3" key="1">
    <citation type="journal article" date="2014" name="Genome Biol.">
        <title>Genome analysis of a major urban malaria vector mosquito, Anopheles stephensi.</title>
        <authorList>
            <person name="Jiang X."/>
            <person name="Peery A."/>
            <person name="Hall A.B."/>
            <person name="Sharma A."/>
            <person name="Chen X.G."/>
            <person name="Waterhouse R.M."/>
            <person name="Komissarov A."/>
            <person name="Riehle M.M."/>
            <person name="Shouche Y."/>
            <person name="Sharakhova M.V."/>
            <person name="Lawson D."/>
            <person name="Pakpour N."/>
            <person name="Arensburger P."/>
            <person name="Davidson V.L."/>
            <person name="Eiglmeier K."/>
            <person name="Emrich S."/>
            <person name="George P."/>
            <person name="Kennedy R.C."/>
            <person name="Mane S.P."/>
            <person name="Maslen G."/>
            <person name="Oringanje C."/>
            <person name="Qi Y."/>
            <person name="Settlage R."/>
            <person name="Tojo M."/>
            <person name="Tubio J.M."/>
            <person name="Unger M.F."/>
            <person name="Wang B."/>
            <person name="Vernick K.D."/>
            <person name="Ribeiro J.M."/>
            <person name="James A.A."/>
            <person name="Michel K."/>
            <person name="Riehle M.A."/>
            <person name="Luckhart S."/>
            <person name="Sharakhov I.V."/>
            <person name="Tu Z."/>
        </authorList>
    </citation>
    <scope>NUCLEOTIDE SEQUENCE [LARGE SCALE GENOMIC DNA]</scope>
    <source>
        <strain evidence="3">Indian</strain>
    </source>
</reference>
<evidence type="ECO:0000313" key="3">
    <source>
        <dbReference type="Proteomes" id="UP000076408"/>
    </source>
</evidence>
<reference evidence="2" key="2">
    <citation type="submission" date="2020-05" db="UniProtKB">
        <authorList>
            <consortium name="EnsemblMetazoa"/>
        </authorList>
    </citation>
    <scope>IDENTIFICATION</scope>
    <source>
        <strain evidence="2">Indian</strain>
    </source>
</reference>
<feature type="compositionally biased region" description="Polar residues" evidence="1">
    <location>
        <begin position="553"/>
        <end position="568"/>
    </location>
</feature>
<feature type="region of interest" description="Disordered" evidence="1">
    <location>
        <begin position="549"/>
        <end position="587"/>
    </location>
</feature>
<accession>A0A182XZB8</accession>
<keyword evidence="3" id="KW-1185">Reference proteome</keyword>
<protein>
    <submittedName>
        <fullName evidence="2">Uncharacterized protein</fullName>
    </submittedName>
</protein>
<dbReference type="Proteomes" id="UP000076408">
    <property type="component" value="Unassembled WGS sequence"/>
</dbReference>
<proteinExistence type="predicted"/>
<name>A0A182XZB8_ANOST</name>
<dbReference type="VEuPathDB" id="VectorBase:ASTEI01554"/>
<evidence type="ECO:0000313" key="2">
    <source>
        <dbReference type="EnsemblMetazoa" id="ASTEI01554-PA"/>
    </source>
</evidence>
<dbReference type="VEuPathDB" id="VectorBase:ASTEI20_040456"/>
<dbReference type="VEuPathDB" id="VectorBase:ASTE001736"/>